<dbReference type="GeneID" id="76835058"/>
<sequence length="137" mass="15905">MFQEFAKLFFYEMCSDTISSYSSIENSLFGLNTYLGIEFPNVDEVVDYSVRNPGFYDVLLYASILTKEKFGEGSEISVELYHDPEFNDEYVSIYVRQDSYDDNILDQIETVCDEYEEALTNTSGWLLVTTDFKPKSF</sequence>
<dbReference type="RefSeq" id="WP_268185593.1">
    <property type="nucleotide sequence ID" value="NZ_CP113361.1"/>
</dbReference>
<evidence type="ECO:0000313" key="2">
    <source>
        <dbReference type="Proteomes" id="UP001163096"/>
    </source>
</evidence>
<dbReference type="AlphaFoldDB" id="A0A9X9S211"/>
<gene>
    <name evidence="1" type="ORF">OU421_08110</name>
</gene>
<evidence type="ECO:0000313" key="1">
    <source>
        <dbReference type="EMBL" id="WAI00394.1"/>
    </source>
</evidence>
<name>A0A9X9S211_METOG</name>
<accession>A0A9X9S211</accession>
<reference evidence="1" key="1">
    <citation type="submission" date="2022-11" db="EMBL/GenBank/DDBJ databases">
        <title>Complete genome sequence of Methanogenium organophilum DSM 3596.</title>
        <authorList>
            <person name="Chen S.-C."/>
            <person name="Lai S.-J."/>
            <person name="You Y.-T."/>
        </authorList>
    </citation>
    <scope>NUCLEOTIDE SEQUENCE</scope>
    <source>
        <strain evidence="1">DSM 3596</strain>
    </source>
</reference>
<dbReference type="KEGG" id="mou:OU421_08110"/>
<protein>
    <submittedName>
        <fullName evidence="1">Uncharacterized protein</fullName>
    </submittedName>
</protein>
<proteinExistence type="predicted"/>
<dbReference type="Proteomes" id="UP001163096">
    <property type="component" value="Chromosome"/>
</dbReference>
<dbReference type="EMBL" id="CP113361">
    <property type="protein sequence ID" value="WAI00394.1"/>
    <property type="molecule type" value="Genomic_DNA"/>
</dbReference>
<keyword evidence="2" id="KW-1185">Reference proteome</keyword>
<organism evidence="1 2">
    <name type="scientific">Methanogenium organophilum</name>
    <dbReference type="NCBI Taxonomy" id="2199"/>
    <lineage>
        <taxon>Archaea</taxon>
        <taxon>Methanobacteriati</taxon>
        <taxon>Methanobacteriota</taxon>
        <taxon>Stenosarchaea group</taxon>
        <taxon>Methanomicrobia</taxon>
        <taxon>Methanomicrobiales</taxon>
        <taxon>Methanomicrobiaceae</taxon>
        <taxon>Methanogenium</taxon>
    </lineage>
</organism>